<dbReference type="InterPro" id="IPR030395">
    <property type="entry name" value="GP_PDE_dom"/>
</dbReference>
<dbReference type="GO" id="GO:0006580">
    <property type="term" value="P:ethanolamine metabolic process"/>
    <property type="evidence" value="ECO:0007669"/>
    <property type="project" value="TreeGrafter"/>
</dbReference>
<accession>A0A7R9PJL0</accession>
<dbReference type="AlphaFoldDB" id="A0A7R9PJL0"/>
<gene>
    <name evidence="3" type="ORF">TGEB3V08_LOCUS3092</name>
</gene>
<dbReference type="EMBL" id="OE839957">
    <property type="protein sequence ID" value="CAD7589100.1"/>
    <property type="molecule type" value="Genomic_DNA"/>
</dbReference>
<dbReference type="GO" id="GO:0008889">
    <property type="term" value="F:glycerophosphodiester phosphodiesterase activity"/>
    <property type="evidence" value="ECO:0007669"/>
    <property type="project" value="TreeGrafter"/>
</dbReference>
<dbReference type="CDD" id="cd08573">
    <property type="entry name" value="GDPD_GDE1"/>
    <property type="match status" value="1"/>
</dbReference>
<protein>
    <recommendedName>
        <fullName evidence="2">GP-PDE domain-containing protein</fullName>
    </recommendedName>
</protein>
<evidence type="ECO:0000313" key="3">
    <source>
        <dbReference type="EMBL" id="CAD7589100.1"/>
    </source>
</evidence>
<feature type="compositionally biased region" description="Basic and acidic residues" evidence="1">
    <location>
        <begin position="400"/>
        <end position="411"/>
    </location>
</feature>
<evidence type="ECO:0000259" key="2">
    <source>
        <dbReference type="PROSITE" id="PS51704"/>
    </source>
</evidence>
<organism evidence="3">
    <name type="scientific">Timema genevievae</name>
    <name type="common">Walking stick</name>
    <dbReference type="NCBI Taxonomy" id="629358"/>
    <lineage>
        <taxon>Eukaryota</taxon>
        <taxon>Metazoa</taxon>
        <taxon>Ecdysozoa</taxon>
        <taxon>Arthropoda</taxon>
        <taxon>Hexapoda</taxon>
        <taxon>Insecta</taxon>
        <taxon>Pterygota</taxon>
        <taxon>Neoptera</taxon>
        <taxon>Polyneoptera</taxon>
        <taxon>Phasmatodea</taxon>
        <taxon>Timematodea</taxon>
        <taxon>Timematoidea</taxon>
        <taxon>Timematidae</taxon>
        <taxon>Timema</taxon>
    </lineage>
</organism>
<dbReference type="SUPFAM" id="SSF51695">
    <property type="entry name" value="PLC-like phosphodiesterases"/>
    <property type="match status" value="1"/>
</dbReference>
<dbReference type="GO" id="GO:0006644">
    <property type="term" value="P:phospholipid metabolic process"/>
    <property type="evidence" value="ECO:0007669"/>
    <property type="project" value="TreeGrafter"/>
</dbReference>
<feature type="compositionally biased region" description="Basic and acidic residues" evidence="1">
    <location>
        <begin position="423"/>
        <end position="437"/>
    </location>
</feature>
<feature type="domain" description="GP-PDE" evidence="2">
    <location>
        <begin position="125"/>
        <end position="395"/>
    </location>
</feature>
<dbReference type="GO" id="GO:0005886">
    <property type="term" value="C:plasma membrane"/>
    <property type="evidence" value="ECO:0007669"/>
    <property type="project" value="TreeGrafter"/>
</dbReference>
<dbReference type="PROSITE" id="PS51704">
    <property type="entry name" value="GP_PDE"/>
    <property type="match status" value="1"/>
</dbReference>
<dbReference type="PANTHER" id="PTHR46320">
    <property type="entry name" value="GLYCEROPHOSPHODIESTER PHOSPHODIESTERASE 1"/>
    <property type="match status" value="1"/>
</dbReference>
<sequence>MSYMSKQKQAFQLKRRLPQLTSYTSWRKFYTHLARLQDSTDLMFRPVKPNQAHLECLRLFRKVTPNPALDEEAPTRGGEAQRIFYSTIFKIPAPSASIVEEILGKDQYYEKVSEDQDEITHRYSMNVVAHRGAGLDAPENSISALKLAKEKGCTAVEFDLALTADNMPIIFHDTSVERVTLRTGNIQEMMWADIKKLDIAAKHPFKERYKGERIPLFEEVIIECLKMDFRLFIDIKSDLQVVETILDAYNRYPELYKRAIVSSFDPLVIYLIRRANPGIVCSLAYRPHFFSYESYNGTVGASRPRYKNLFKHLAAQWLDVVHGWLLEHIHYYLLGLSAILLQKDIVNMHVVSHWRDRGLRVIPWTVNLPLEKQFFSRVLKLTYMTDTLLAVSDDLKPRVSRQSTRDIHESTTNEPNQLFKLQPKKESTTNEPHELDS</sequence>
<evidence type="ECO:0000256" key="1">
    <source>
        <dbReference type="SAM" id="MobiDB-lite"/>
    </source>
</evidence>
<reference evidence="3" key="1">
    <citation type="submission" date="2020-11" db="EMBL/GenBank/DDBJ databases">
        <authorList>
            <person name="Tran Van P."/>
        </authorList>
    </citation>
    <scope>NUCLEOTIDE SEQUENCE</scope>
</reference>
<name>A0A7R9PJL0_TIMGE</name>
<proteinExistence type="predicted"/>
<dbReference type="InterPro" id="IPR017946">
    <property type="entry name" value="PLC-like_Pdiesterase_TIM-brl"/>
</dbReference>
<dbReference type="GO" id="GO:0070291">
    <property type="term" value="P:N-acylethanolamine metabolic process"/>
    <property type="evidence" value="ECO:0007669"/>
    <property type="project" value="TreeGrafter"/>
</dbReference>
<dbReference type="Gene3D" id="3.20.20.190">
    <property type="entry name" value="Phosphatidylinositol (PI) phosphodiesterase"/>
    <property type="match status" value="1"/>
</dbReference>
<dbReference type="PANTHER" id="PTHR46320:SF1">
    <property type="entry name" value="GLYCEROPHOSPHODIESTER PHOSPHODIESTERASE 1"/>
    <property type="match status" value="1"/>
</dbReference>
<dbReference type="Pfam" id="PF03009">
    <property type="entry name" value="GDPD"/>
    <property type="match status" value="1"/>
</dbReference>
<feature type="region of interest" description="Disordered" evidence="1">
    <location>
        <begin position="400"/>
        <end position="437"/>
    </location>
</feature>